<comment type="caution">
    <text evidence="7">The sequence shown here is derived from an EMBL/GenBank/DDBJ whole genome shotgun (WGS) entry which is preliminary data.</text>
</comment>
<feature type="active site" description="Proton acceptor" evidence="4">
    <location>
        <position position="334"/>
    </location>
</feature>
<dbReference type="Gene3D" id="3.30.559.10">
    <property type="entry name" value="Chloramphenicol acetyltransferase-like domain"/>
    <property type="match status" value="1"/>
</dbReference>
<evidence type="ECO:0000256" key="5">
    <source>
        <dbReference type="RuleBase" id="RU003801"/>
    </source>
</evidence>
<reference evidence="7 8" key="1">
    <citation type="submission" date="2018-11" db="EMBL/GenBank/DDBJ databases">
        <title>Genome assembly of Steccherinum ochraceum LE-BIN_3174, the white-rot fungus of the Steccherinaceae family (The Residual Polyporoid clade, Polyporales, Basidiomycota).</title>
        <authorList>
            <person name="Fedorova T.V."/>
            <person name="Glazunova O.A."/>
            <person name="Landesman E.O."/>
            <person name="Moiseenko K.V."/>
            <person name="Psurtseva N.V."/>
            <person name="Savinova O.S."/>
            <person name="Shakhova N.V."/>
            <person name="Tyazhelova T.V."/>
            <person name="Vasina D.V."/>
        </authorList>
    </citation>
    <scope>NUCLEOTIDE SEQUENCE [LARGE SCALE GENOMIC DNA]</scope>
    <source>
        <strain evidence="7 8">LE-BIN_3174</strain>
    </source>
</reference>
<keyword evidence="8" id="KW-1185">Reference proteome</keyword>
<dbReference type="AlphaFoldDB" id="A0A4V2MWD0"/>
<sequence>MSNTARPALWKDAAPLPVGPTTFAKQDSLPRLPVPELADTLTRLKASLKPLSRTDSEYAEVVRKIDEFSRSPGPTLQERLVKRREETRHWLEEWWDNLGYLQYRDSVAVNVSYYYGFDEHPAHLPQDAISRAAALIRAAGQYREQLRSGTLPPESTKAGPICMDTYRWMFDCSRIPGLEGADWSISHAHQNPGHIVVLRKGRVWRLDVWHEGKLLSVADLERQLRFICDNTSNDYPGVGVLTASNRDVWAKDYAELISDAHNATILDAIQSAAFAVCLDAEQPEGLIEHSRSLWHGSVAKSGAKTRLGLHNRWVDKPVQFIVFDNGKAGIMGEHSVMDGTPTVNLCDVVLDKIADPKWDQGQGTHDRLKTPEALDFNVSEKTQQAIEAAEKAAVELIESQAMGIVQTKYGKAAIKNFGVSPDSWAQMIVQLAYARLLKAKGEQREGGTYEAASTRKFFKGRTEAIRVVTTESDAWVRSMDDADASLEERKRLFGLATKKHVSLAKAAGDGQGVDRHLLGLGQTVQEGESMPDMYADPVFKRAKNWVLSTSAVFSKHFRPYGWGEVVSNGFGVAYMTGFDDYLQYTITSRTEMPNDAFCKEIERAAQDLFDLHAHSAGSQSAAKL</sequence>
<dbReference type="Gene3D" id="3.30.559.70">
    <property type="entry name" value="Choline/Carnitine o-acyltransferase, domain 2"/>
    <property type="match status" value="1"/>
</dbReference>
<evidence type="ECO:0000256" key="4">
    <source>
        <dbReference type="PIRSR" id="PIRSR600542-1"/>
    </source>
</evidence>
<dbReference type="InterPro" id="IPR042231">
    <property type="entry name" value="Cho/carn_acyl_trans_2"/>
</dbReference>
<dbReference type="PROSITE" id="PS00439">
    <property type="entry name" value="ACYLTRANSF_C_1"/>
    <property type="match status" value="1"/>
</dbReference>
<keyword evidence="3 5" id="KW-0012">Acyltransferase</keyword>
<dbReference type="InterPro" id="IPR039551">
    <property type="entry name" value="Cho/carn_acyl_trans"/>
</dbReference>
<accession>A0A4V2MWD0</accession>
<dbReference type="OrthoDB" id="240216at2759"/>
<organism evidence="7 8">
    <name type="scientific">Steccherinum ochraceum</name>
    <dbReference type="NCBI Taxonomy" id="92696"/>
    <lineage>
        <taxon>Eukaryota</taxon>
        <taxon>Fungi</taxon>
        <taxon>Dikarya</taxon>
        <taxon>Basidiomycota</taxon>
        <taxon>Agaricomycotina</taxon>
        <taxon>Agaricomycetes</taxon>
        <taxon>Polyporales</taxon>
        <taxon>Steccherinaceae</taxon>
        <taxon>Steccherinum</taxon>
    </lineage>
</organism>
<gene>
    <name evidence="7" type="primary">CAT2_1</name>
    <name evidence="7" type="ORF">EIP91_002200</name>
</gene>
<dbReference type="GO" id="GO:0016746">
    <property type="term" value="F:acyltransferase activity"/>
    <property type="evidence" value="ECO:0007669"/>
    <property type="project" value="UniProtKB-KW"/>
</dbReference>
<evidence type="ECO:0000256" key="3">
    <source>
        <dbReference type="ARBA" id="ARBA00023315"/>
    </source>
</evidence>
<dbReference type="PROSITE" id="PS00440">
    <property type="entry name" value="ACYLTRANSF_C_2"/>
    <property type="match status" value="1"/>
</dbReference>
<evidence type="ECO:0000313" key="7">
    <source>
        <dbReference type="EMBL" id="TCD65807.1"/>
    </source>
</evidence>
<evidence type="ECO:0000256" key="2">
    <source>
        <dbReference type="ARBA" id="ARBA00022679"/>
    </source>
</evidence>
<proteinExistence type="inferred from homology"/>
<dbReference type="InterPro" id="IPR023213">
    <property type="entry name" value="CAT-like_dom_sf"/>
</dbReference>
<dbReference type="PANTHER" id="PTHR22589:SF103">
    <property type="entry name" value="CARNITINE O-ACETYL-TRANSFERASE, ISOFORM A-RELATED"/>
    <property type="match status" value="1"/>
</dbReference>
<dbReference type="PANTHER" id="PTHR22589">
    <property type="entry name" value="CARNITINE O-ACYLTRANSFERASE"/>
    <property type="match status" value="1"/>
</dbReference>
<dbReference type="InterPro" id="IPR000542">
    <property type="entry name" value="Carn_acyl_trans"/>
</dbReference>
<name>A0A4V2MWD0_9APHY</name>
<dbReference type="SUPFAM" id="SSF52777">
    <property type="entry name" value="CoA-dependent acyltransferases"/>
    <property type="match status" value="2"/>
</dbReference>
<feature type="domain" description="Choline/carnitine acyltransferase" evidence="6">
    <location>
        <begin position="32"/>
        <end position="602"/>
    </location>
</feature>
<comment type="similarity">
    <text evidence="1 5">Belongs to the carnitine/choline acetyltransferase family.</text>
</comment>
<evidence type="ECO:0000313" key="8">
    <source>
        <dbReference type="Proteomes" id="UP000292702"/>
    </source>
</evidence>
<protein>
    <submittedName>
        <fullName evidence="7">Carnitine O-acetyltransferase mitochondrial</fullName>
    </submittedName>
</protein>
<dbReference type="Pfam" id="PF00755">
    <property type="entry name" value="Carn_acyltransf"/>
    <property type="match status" value="1"/>
</dbReference>
<dbReference type="Proteomes" id="UP000292702">
    <property type="component" value="Unassembled WGS sequence"/>
</dbReference>
<dbReference type="EMBL" id="RWJN01000163">
    <property type="protein sequence ID" value="TCD65807.1"/>
    <property type="molecule type" value="Genomic_DNA"/>
</dbReference>
<keyword evidence="2 5" id="KW-0808">Transferase</keyword>
<dbReference type="STRING" id="92696.A0A4V2MWD0"/>
<evidence type="ECO:0000256" key="1">
    <source>
        <dbReference type="ARBA" id="ARBA00005232"/>
    </source>
</evidence>
<evidence type="ECO:0000259" key="6">
    <source>
        <dbReference type="Pfam" id="PF00755"/>
    </source>
</evidence>